<name>A0A9D4YJT0_PEA</name>
<evidence type="ECO:0000313" key="1">
    <source>
        <dbReference type="EMBL" id="KAI5439729.1"/>
    </source>
</evidence>
<dbReference type="AlphaFoldDB" id="A0A9D4YJT0"/>
<accession>A0A9D4YJT0</accession>
<dbReference type="Proteomes" id="UP001058974">
    <property type="component" value="Chromosome 2"/>
</dbReference>
<gene>
    <name evidence="1" type="ORF">KIW84_025197</name>
</gene>
<dbReference type="Gramene" id="Psat02G0519700-T1">
    <property type="protein sequence ID" value="KAI5439729.1"/>
    <property type="gene ID" value="KIW84_025197"/>
</dbReference>
<dbReference type="CDD" id="cd00303">
    <property type="entry name" value="retropepsin_like"/>
    <property type="match status" value="1"/>
</dbReference>
<proteinExistence type="predicted"/>
<dbReference type="EMBL" id="JAMSHJ010000002">
    <property type="protein sequence ID" value="KAI5439729.1"/>
    <property type="molecule type" value="Genomic_DNA"/>
</dbReference>
<organism evidence="1 2">
    <name type="scientific">Pisum sativum</name>
    <name type="common">Garden pea</name>
    <name type="synonym">Lathyrus oleraceus</name>
    <dbReference type="NCBI Taxonomy" id="3888"/>
    <lineage>
        <taxon>Eukaryota</taxon>
        <taxon>Viridiplantae</taxon>
        <taxon>Streptophyta</taxon>
        <taxon>Embryophyta</taxon>
        <taxon>Tracheophyta</taxon>
        <taxon>Spermatophyta</taxon>
        <taxon>Magnoliopsida</taxon>
        <taxon>eudicotyledons</taxon>
        <taxon>Gunneridae</taxon>
        <taxon>Pentapetalae</taxon>
        <taxon>rosids</taxon>
        <taxon>fabids</taxon>
        <taxon>Fabales</taxon>
        <taxon>Fabaceae</taxon>
        <taxon>Papilionoideae</taxon>
        <taxon>50 kb inversion clade</taxon>
        <taxon>NPAAA clade</taxon>
        <taxon>Hologalegina</taxon>
        <taxon>IRL clade</taxon>
        <taxon>Fabeae</taxon>
        <taxon>Lathyrus</taxon>
    </lineage>
</organism>
<sequence>MVNGEGLRVKEPLLTSAMVQSKRNCEWGWNGLSESSKVGTLHFIGKFVGVPLQILVDGGSSDNFLQPCIAKFLQLIESTPGFKVLMGNGQSMVAEGKISDLTIEVQRHLLQLPTFLLPFSRGRFDFGFFLVGHSGSHIADYATLSLKFFANGKSITLSGVDPSLPASAQLHHIQRLHRSNSIAEIFTMQVLHIDYGHIIPLELPQNLPPELASLLQQYGQVFQTPVGLPPPCL</sequence>
<keyword evidence="2" id="KW-1185">Reference proteome</keyword>
<protein>
    <submittedName>
        <fullName evidence="1">Uncharacterized protein</fullName>
    </submittedName>
</protein>
<evidence type="ECO:0000313" key="2">
    <source>
        <dbReference type="Proteomes" id="UP001058974"/>
    </source>
</evidence>
<comment type="caution">
    <text evidence="1">The sequence shown here is derived from an EMBL/GenBank/DDBJ whole genome shotgun (WGS) entry which is preliminary data.</text>
</comment>
<reference evidence="1 2" key="1">
    <citation type="journal article" date="2022" name="Nat. Genet.">
        <title>Improved pea reference genome and pan-genome highlight genomic features and evolutionary characteristics.</title>
        <authorList>
            <person name="Yang T."/>
            <person name="Liu R."/>
            <person name="Luo Y."/>
            <person name="Hu S."/>
            <person name="Wang D."/>
            <person name="Wang C."/>
            <person name="Pandey M.K."/>
            <person name="Ge S."/>
            <person name="Xu Q."/>
            <person name="Li N."/>
            <person name="Li G."/>
            <person name="Huang Y."/>
            <person name="Saxena R.K."/>
            <person name="Ji Y."/>
            <person name="Li M."/>
            <person name="Yan X."/>
            <person name="He Y."/>
            <person name="Liu Y."/>
            <person name="Wang X."/>
            <person name="Xiang C."/>
            <person name="Varshney R.K."/>
            <person name="Ding H."/>
            <person name="Gao S."/>
            <person name="Zong X."/>
        </authorList>
    </citation>
    <scope>NUCLEOTIDE SEQUENCE [LARGE SCALE GENOMIC DNA]</scope>
    <source>
        <strain evidence="1 2">cv. Zhongwan 6</strain>
    </source>
</reference>